<accession>A0A5P1F450</accession>
<dbReference type="PANTHER" id="PTHR47602">
    <property type="entry name" value="F-BOX PROTEIN SKIP22"/>
    <property type="match status" value="1"/>
</dbReference>
<dbReference type="PANTHER" id="PTHR47602:SF2">
    <property type="entry name" value="F-BOX PROTEIN SKIP22"/>
    <property type="match status" value="1"/>
</dbReference>
<organism evidence="4 5">
    <name type="scientific">Asparagus officinalis</name>
    <name type="common">Garden asparagus</name>
    <dbReference type="NCBI Taxonomy" id="4686"/>
    <lineage>
        <taxon>Eukaryota</taxon>
        <taxon>Viridiplantae</taxon>
        <taxon>Streptophyta</taxon>
        <taxon>Embryophyta</taxon>
        <taxon>Tracheophyta</taxon>
        <taxon>Spermatophyta</taxon>
        <taxon>Magnoliopsida</taxon>
        <taxon>Liliopsida</taxon>
        <taxon>Asparagales</taxon>
        <taxon>Asparagaceae</taxon>
        <taxon>Asparagoideae</taxon>
        <taxon>Asparagus</taxon>
    </lineage>
</organism>
<evidence type="ECO:0000313" key="5">
    <source>
        <dbReference type="Proteomes" id="UP000243459"/>
    </source>
</evidence>
<evidence type="ECO:0000259" key="3">
    <source>
        <dbReference type="PROSITE" id="PS50181"/>
    </source>
</evidence>
<dbReference type="PROSITE" id="PS50181">
    <property type="entry name" value="FBOX"/>
    <property type="match status" value="1"/>
</dbReference>
<proteinExistence type="predicted"/>
<evidence type="ECO:0000256" key="1">
    <source>
        <dbReference type="SAM" id="MobiDB-lite"/>
    </source>
</evidence>
<evidence type="ECO:0008006" key="6">
    <source>
        <dbReference type="Google" id="ProtNLM"/>
    </source>
</evidence>
<name>A0A5P1F450_ASPOF</name>
<feature type="compositionally biased region" description="Polar residues" evidence="1">
    <location>
        <begin position="118"/>
        <end position="127"/>
    </location>
</feature>
<reference evidence="5" key="1">
    <citation type="journal article" date="2017" name="Nat. Commun.">
        <title>The asparagus genome sheds light on the origin and evolution of a young Y chromosome.</title>
        <authorList>
            <person name="Harkess A."/>
            <person name="Zhou J."/>
            <person name="Xu C."/>
            <person name="Bowers J.E."/>
            <person name="Van der Hulst R."/>
            <person name="Ayyampalayam S."/>
            <person name="Mercati F."/>
            <person name="Riccardi P."/>
            <person name="McKain M.R."/>
            <person name="Kakrana A."/>
            <person name="Tang H."/>
            <person name="Ray J."/>
            <person name="Groenendijk J."/>
            <person name="Arikit S."/>
            <person name="Mathioni S.M."/>
            <person name="Nakano M."/>
            <person name="Shan H."/>
            <person name="Telgmann-Rauber A."/>
            <person name="Kanno A."/>
            <person name="Yue Z."/>
            <person name="Chen H."/>
            <person name="Li W."/>
            <person name="Chen Y."/>
            <person name="Xu X."/>
            <person name="Zhang Y."/>
            <person name="Luo S."/>
            <person name="Chen H."/>
            <person name="Gao J."/>
            <person name="Mao Z."/>
            <person name="Pires J.C."/>
            <person name="Luo M."/>
            <person name="Kudrna D."/>
            <person name="Wing R.A."/>
            <person name="Meyers B.C."/>
            <person name="Yi K."/>
            <person name="Kong H."/>
            <person name="Lavrijsen P."/>
            <person name="Sunseri F."/>
            <person name="Falavigna A."/>
            <person name="Ye Y."/>
            <person name="Leebens-Mack J.H."/>
            <person name="Chen G."/>
        </authorList>
    </citation>
    <scope>NUCLEOTIDE SEQUENCE [LARGE SCALE GENOMIC DNA]</scope>
    <source>
        <strain evidence="5">cv. DH0086</strain>
    </source>
</reference>
<dbReference type="CDD" id="cd22165">
    <property type="entry name" value="F-box_AtSKIP22-like"/>
    <property type="match status" value="1"/>
</dbReference>
<dbReference type="Gramene" id="ONK72952">
    <property type="protein sequence ID" value="ONK72952"/>
    <property type="gene ID" value="A4U43_C04F25290"/>
</dbReference>
<gene>
    <name evidence="4" type="ORF">A4U43_C04F25290</name>
</gene>
<feature type="domain" description="F-box" evidence="3">
    <location>
        <begin position="325"/>
        <end position="371"/>
    </location>
</feature>
<dbReference type="PROSITE" id="PS50053">
    <property type="entry name" value="UBIQUITIN_2"/>
    <property type="match status" value="1"/>
</dbReference>
<dbReference type="Proteomes" id="UP000243459">
    <property type="component" value="Chromosome 4"/>
</dbReference>
<evidence type="ECO:0000313" key="4">
    <source>
        <dbReference type="EMBL" id="ONK72952.1"/>
    </source>
</evidence>
<dbReference type="InterPro" id="IPR001810">
    <property type="entry name" value="F-box_dom"/>
</dbReference>
<dbReference type="OrthoDB" id="101791at2759"/>
<dbReference type="OMA" id="QRPNLPH"/>
<keyword evidence="5" id="KW-1185">Reference proteome</keyword>
<evidence type="ECO:0000259" key="2">
    <source>
        <dbReference type="PROSITE" id="PS50053"/>
    </source>
</evidence>
<dbReference type="Gene3D" id="3.40.1000.30">
    <property type="match status" value="1"/>
</dbReference>
<dbReference type="InterPro" id="IPR000626">
    <property type="entry name" value="Ubiquitin-like_dom"/>
</dbReference>
<dbReference type="InterPro" id="IPR036047">
    <property type="entry name" value="F-box-like_dom_sf"/>
</dbReference>
<protein>
    <recommendedName>
        <fullName evidence="6">F-box domain-containing protein</fullName>
    </recommendedName>
</protein>
<dbReference type="EMBL" id="CM007384">
    <property type="protein sequence ID" value="ONK72952.1"/>
    <property type="molecule type" value="Genomic_DNA"/>
</dbReference>
<dbReference type="Gene3D" id="1.20.1280.50">
    <property type="match status" value="1"/>
</dbReference>
<feature type="region of interest" description="Disordered" evidence="1">
    <location>
        <begin position="117"/>
        <end position="136"/>
    </location>
</feature>
<dbReference type="AlphaFoldDB" id="A0A5P1F450"/>
<sequence>MKLRIRSLESKQTIRVEIAGDSSLLDLKTLISSKLSSSSPSPIPPKSISLSLNRRDELVADHPSDSLRSVGLTSGDLIFYTQTLTPTKPTSETLTLASDPDHDMEVEAENKSEILTLDNPSSGQTLTPEIPNSDETLALVPDPGQEMEVAMEPVETSSSEKSPSPSFPCFLKRVMELEKEEIKGNLGFLVVAVHAVFLESGFLVCSGEDGSCLPKDWNSGTALLSVQYTVPALLGHIQERGFKVATLKFSVMKYHVSVYGYLNREPDVYRLHLDLSKVMALLVFLGDRVSREEEKEVFQFWKTVKDGLCLPLLIDICQKNGLPLPPCFARLPTELIFRVLELLPGVDIARFGCTGSEMRYLTSNESLWKMKFMQEFGQGKESEIASLSSWKAKFKRCWVNKRDGGKAGRALMDYIHFPRISMPRYPPFAPQGFPVVGGDYDRFPAIGGLGPIGSGLGYPRNPVRRHFSPNCNLGGNFMG</sequence>
<feature type="domain" description="Ubiquitin-like" evidence="2">
    <location>
        <begin position="1"/>
        <end position="78"/>
    </location>
</feature>
<dbReference type="SUPFAM" id="SSF81383">
    <property type="entry name" value="F-box domain"/>
    <property type="match status" value="1"/>
</dbReference>